<name>A0ABS5ZTG8_9PROT</name>
<proteinExistence type="predicted"/>
<dbReference type="EMBL" id="JABELD010000167">
    <property type="protein sequence ID" value="MBU2739986.1"/>
    <property type="molecule type" value="Genomic_DNA"/>
</dbReference>
<evidence type="ECO:0000313" key="1">
    <source>
        <dbReference type="EMBL" id="MBU2739986.1"/>
    </source>
</evidence>
<protein>
    <submittedName>
        <fullName evidence="1">Uncharacterized protein</fullName>
    </submittedName>
</protein>
<reference evidence="1 2" key="1">
    <citation type="journal article" date="2021" name="ISME J.">
        <title>Genomic evolution of the class Acidithiobacillia: deep-branching Proteobacteria living in extreme acidic conditions.</title>
        <authorList>
            <person name="Moya-Beltran A."/>
            <person name="Beard S."/>
            <person name="Rojas-Villalobos C."/>
            <person name="Issotta F."/>
            <person name="Gallardo Y."/>
            <person name="Ulloa R."/>
            <person name="Giaveno A."/>
            <person name="Degli Esposti M."/>
            <person name="Johnson D.B."/>
            <person name="Quatrini R."/>
        </authorList>
    </citation>
    <scope>NUCLEOTIDE SEQUENCE [LARGE SCALE GENOMIC DNA]</scope>
    <source>
        <strain evidence="1 2">ATCC 19703</strain>
    </source>
</reference>
<organism evidence="1 2">
    <name type="scientific">Acidithiobacillus concretivorus</name>
    <dbReference type="NCBI Taxonomy" id="3063952"/>
    <lineage>
        <taxon>Bacteria</taxon>
        <taxon>Pseudomonadati</taxon>
        <taxon>Pseudomonadota</taxon>
        <taxon>Acidithiobacillia</taxon>
        <taxon>Acidithiobacillales</taxon>
        <taxon>Acidithiobacillaceae</taxon>
        <taxon>Acidithiobacillus</taxon>
    </lineage>
</organism>
<keyword evidence="2" id="KW-1185">Reference proteome</keyword>
<sequence>MDILLVSAIFIRNGICPILPAAHSYNLLQPTHRSHISRLRANSFPRLAENTGCIGMQWVFSL</sequence>
<gene>
    <name evidence="1" type="ORF">HJG40_14625</name>
</gene>
<comment type="caution">
    <text evidence="1">The sequence shown here is derived from an EMBL/GenBank/DDBJ whole genome shotgun (WGS) entry which is preliminary data.</text>
</comment>
<dbReference type="Proteomes" id="UP001197028">
    <property type="component" value="Unassembled WGS sequence"/>
</dbReference>
<accession>A0ABS5ZTG8</accession>
<evidence type="ECO:0000313" key="2">
    <source>
        <dbReference type="Proteomes" id="UP001197028"/>
    </source>
</evidence>